<dbReference type="EMBL" id="WNAF01000001">
    <property type="protein sequence ID" value="MTR75414.1"/>
    <property type="molecule type" value="Genomic_DNA"/>
</dbReference>
<name>A0A844KA50_9FIRM</name>
<keyword evidence="1" id="KW-0812">Transmembrane</keyword>
<protein>
    <submittedName>
        <fullName evidence="2">Uncharacterized protein</fullName>
    </submittedName>
</protein>
<keyword evidence="1" id="KW-1133">Transmembrane helix</keyword>
<comment type="caution">
    <text evidence="2">The sequence shown here is derived from an EMBL/GenBank/DDBJ whole genome shotgun (WGS) entry which is preliminary data.</text>
</comment>
<feature type="transmembrane region" description="Helical" evidence="1">
    <location>
        <begin position="46"/>
        <end position="66"/>
    </location>
</feature>
<evidence type="ECO:0000256" key="1">
    <source>
        <dbReference type="SAM" id="Phobius"/>
    </source>
</evidence>
<organism evidence="2 3">
    <name type="scientific">Mediterraneibacter faecis</name>
    <dbReference type="NCBI Taxonomy" id="592978"/>
    <lineage>
        <taxon>Bacteria</taxon>
        <taxon>Bacillati</taxon>
        <taxon>Bacillota</taxon>
        <taxon>Clostridia</taxon>
        <taxon>Lachnospirales</taxon>
        <taxon>Lachnospiraceae</taxon>
        <taxon>Mediterraneibacter</taxon>
    </lineage>
</organism>
<accession>A0A844KA50</accession>
<dbReference type="AlphaFoldDB" id="A0A844KA50"/>
<dbReference type="Proteomes" id="UP000448177">
    <property type="component" value="Unassembled WGS sequence"/>
</dbReference>
<reference evidence="2 3" key="1">
    <citation type="journal article" date="2019" name="Nat. Med.">
        <title>A library of human gut bacterial isolates paired with longitudinal multiomics data enables mechanistic microbiome research.</title>
        <authorList>
            <person name="Poyet M."/>
            <person name="Groussin M."/>
            <person name="Gibbons S.M."/>
            <person name="Avila-Pacheco J."/>
            <person name="Jiang X."/>
            <person name="Kearney S.M."/>
            <person name="Perrotta A.R."/>
            <person name="Berdy B."/>
            <person name="Zhao S."/>
            <person name="Lieberman T.D."/>
            <person name="Swanson P.K."/>
            <person name="Smith M."/>
            <person name="Roesemann S."/>
            <person name="Alexander J.E."/>
            <person name="Rich S.A."/>
            <person name="Livny J."/>
            <person name="Vlamakis H."/>
            <person name="Clish C."/>
            <person name="Bullock K."/>
            <person name="Deik A."/>
            <person name="Scott J."/>
            <person name="Pierce K.A."/>
            <person name="Xavier R.J."/>
            <person name="Alm E.J."/>
        </authorList>
    </citation>
    <scope>NUCLEOTIDE SEQUENCE [LARGE SCALE GENOMIC DNA]</scope>
    <source>
        <strain evidence="2 3">BIOML-A1</strain>
    </source>
</reference>
<evidence type="ECO:0000313" key="2">
    <source>
        <dbReference type="EMBL" id="MTR75414.1"/>
    </source>
</evidence>
<evidence type="ECO:0000313" key="3">
    <source>
        <dbReference type="Proteomes" id="UP000448177"/>
    </source>
</evidence>
<feature type="transmembrane region" description="Helical" evidence="1">
    <location>
        <begin position="6"/>
        <end position="26"/>
    </location>
</feature>
<proteinExistence type="predicted"/>
<keyword evidence="3" id="KW-1185">Reference proteome</keyword>
<keyword evidence="1" id="KW-0472">Membrane</keyword>
<gene>
    <name evidence="2" type="ORF">GMD21_01675</name>
</gene>
<dbReference type="RefSeq" id="WP_173021073.1">
    <property type="nucleotide sequence ID" value="NZ_WNAF01000001.1"/>
</dbReference>
<sequence length="176" mass="20877">MIGLIVLILIMVGQYFCTFILAFSDIEYFDKKMRMKRKEISDLDECINLIIAGFFFSLNMLGYVSISCEDLSVDSRVIALLFTFLCIGLAAACKTLSLKDKLRQRTIEFPDYDKLQNDWTYEKEKTEDKLERYIRRMRQIEEQDNKRCLQYTDHMIRNMSEWEEKVEKIKGGDSKK</sequence>
<feature type="transmembrane region" description="Helical" evidence="1">
    <location>
        <begin position="78"/>
        <end position="97"/>
    </location>
</feature>